<keyword evidence="1" id="KW-0547">Nucleotide-binding</keyword>
<dbReference type="PANTHER" id="PTHR47978">
    <property type="match status" value="1"/>
</dbReference>
<dbReference type="Pfam" id="PF00071">
    <property type="entry name" value="Ras"/>
    <property type="match status" value="1"/>
</dbReference>
<dbReference type="SMART" id="SM00176">
    <property type="entry name" value="RAN"/>
    <property type="match status" value="1"/>
</dbReference>
<dbReference type="SUPFAM" id="SSF52540">
    <property type="entry name" value="P-loop containing nucleoside triphosphate hydrolases"/>
    <property type="match status" value="1"/>
</dbReference>
<evidence type="ECO:0000256" key="1">
    <source>
        <dbReference type="ARBA" id="ARBA00022741"/>
    </source>
</evidence>
<dbReference type="PROSITE" id="PS51417">
    <property type="entry name" value="ARF"/>
    <property type="match status" value="1"/>
</dbReference>
<keyword evidence="5" id="KW-1185">Reference proteome</keyword>
<evidence type="ECO:0000313" key="4">
    <source>
        <dbReference type="Proteomes" id="UP001146793"/>
    </source>
</evidence>
<sequence length="207" mass="23466">MDSTTPVPQFKIVLLGQSGVGKSSIVSRYCKNTFSESTDTTIGATFLNKVVNLDNYSIKLQIWDTAGQERYHSLIPMYYKNAKAAIIVYDVRQNDSLIRAKEWVKEIRENGFQQAKIALVGNKIDLDNRNTNLDEVMDYAENKNLLYFETSAKTGEGVQDIFKNISEVLPKEWGDIPNLKKIVDSDYDDDDDVNFSNGRKNKKGNCC</sequence>
<accession>A0AAV7ZIA5</accession>
<dbReference type="PROSITE" id="PS51421">
    <property type="entry name" value="RAS"/>
    <property type="match status" value="1"/>
</dbReference>
<dbReference type="AlphaFoldDB" id="A0AAV7ZIA5"/>
<gene>
    <name evidence="2" type="ORF">M0812_16044</name>
    <name evidence="3" type="ORF">M0813_18019</name>
</gene>
<evidence type="ECO:0000313" key="3">
    <source>
        <dbReference type="EMBL" id="KAJ6247923.1"/>
    </source>
</evidence>
<dbReference type="PRINTS" id="PR00449">
    <property type="entry name" value="RASTRNSFRMNG"/>
</dbReference>
<name>A0AAV7ZIA5_9EUKA</name>
<dbReference type="FunFam" id="3.40.50.300:FF:000808">
    <property type="entry name" value="Small GTP-binding protein, putative"/>
    <property type="match status" value="1"/>
</dbReference>
<dbReference type="GO" id="GO:0003924">
    <property type="term" value="F:GTPase activity"/>
    <property type="evidence" value="ECO:0007669"/>
    <property type="project" value="InterPro"/>
</dbReference>
<dbReference type="EMBL" id="JAOAOG010000119">
    <property type="protein sequence ID" value="KAJ6247923.1"/>
    <property type="molecule type" value="Genomic_DNA"/>
</dbReference>
<comment type="caution">
    <text evidence="2">The sequence shown here is derived from an EMBL/GenBank/DDBJ whole genome shotgun (WGS) entry which is preliminary data.</text>
</comment>
<dbReference type="EMBL" id="JANTQA010000032">
    <property type="protein sequence ID" value="KAJ3439998.1"/>
    <property type="molecule type" value="Genomic_DNA"/>
</dbReference>
<dbReference type="PROSITE" id="PS51420">
    <property type="entry name" value="RHO"/>
    <property type="match status" value="1"/>
</dbReference>
<dbReference type="GO" id="GO:0005525">
    <property type="term" value="F:GTP binding"/>
    <property type="evidence" value="ECO:0007669"/>
    <property type="project" value="InterPro"/>
</dbReference>
<organism evidence="2 4">
    <name type="scientific">Anaeramoeba flamelloides</name>
    <dbReference type="NCBI Taxonomy" id="1746091"/>
    <lineage>
        <taxon>Eukaryota</taxon>
        <taxon>Metamonada</taxon>
        <taxon>Anaeramoebidae</taxon>
        <taxon>Anaeramoeba</taxon>
    </lineage>
</organism>
<dbReference type="SMART" id="SM00175">
    <property type="entry name" value="RAB"/>
    <property type="match status" value="1"/>
</dbReference>
<evidence type="ECO:0000313" key="2">
    <source>
        <dbReference type="EMBL" id="KAJ3439998.1"/>
    </source>
</evidence>
<dbReference type="InterPro" id="IPR001806">
    <property type="entry name" value="Small_GTPase"/>
</dbReference>
<dbReference type="NCBIfam" id="TIGR00231">
    <property type="entry name" value="small_GTP"/>
    <property type="match status" value="1"/>
</dbReference>
<dbReference type="SMART" id="SM00174">
    <property type="entry name" value="RHO"/>
    <property type="match status" value="1"/>
</dbReference>
<dbReference type="InterPro" id="IPR027417">
    <property type="entry name" value="P-loop_NTPase"/>
</dbReference>
<dbReference type="Proteomes" id="UP001150062">
    <property type="component" value="Unassembled WGS sequence"/>
</dbReference>
<proteinExistence type="predicted"/>
<dbReference type="CDD" id="cd01860">
    <property type="entry name" value="Rab5_related"/>
    <property type="match status" value="1"/>
</dbReference>
<dbReference type="SMART" id="SM00173">
    <property type="entry name" value="RAS"/>
    <property type="match status" value="1"/>
</dbReference>
<dbReference type="InterPro" id="IPR005225">
    <property type="entry name" value="Small_GTP-bd"/>
</dbReference>
<reference evidence="2" key="2">
    <citation type="submission" date="2022-08" db="EMBL/GenBank/DDBJ databases">
        <title>Novel sulphate-reducing endosymbionts in the free-living metamonad Anaeramoeba.</title>
        <authorList>
            <person name="Jerlstrom-Hultqvist J."/>
            <person name="Cepicka I."/>
            <person name="Gallot-Lavallee L."/>
            <person name="Salas-Leiva D."/>
            <person name="Curtis B.A."/>
            <person name="Zahonova K."/>
            <person name="Pipaliya S."/>
            <person name="Dacks J."/>
            <person name="Roger A.J."/>
        </authorList>
    </citation>
    <scope>NUCLEOTIDE SEQUENCE</scope>
    <source>
        <strain evidence="2">Busselton2</strain>
    </source>
</reference>
<evidence type="ECO:0000313" key="5">
    <source>
        <dbReference type="Proteomes" id="UP001150062"/>
    </source>
</evidence>
<protein>
    <submittedName>
        <fullName evidence="2">Ras-related protein rab-5c</fullName>
    </submittedName>
</protein>
<dbReference type="Gene3D" id="3.40.50.300">
    <property type="entry name" value="P-loop containing nucleotide triphosphate hydrolases"/>
    <property type="match status" value="1"/>
</dbReference>
<dbReference type="PROSITE" id="PS51419">
    <property type="entry name" value="RAB"/>
    <property type="match status" value="1"/>
</dbReference>
<reference evidence="3" key="1">
    <citation type="submission" date="2022-08" db="EMBL/GenBank/DDBJ databases">
        <title>Novel sulfate-reducing endosymbionts in the free-living metamonad Anaeramoeba.</title>
        <authorList>
            <person name="Jerlstrom-Hultqvist J."/>
            <person name="Cepicka I."/>
            <person name="Gallot-Lavallee L."/>
            <person name="Salas-Leiva D."/>
            <person name="Curtis B.A."/>
            <person name="Zahonova K."/>
            <person name="Pipaliya S."/>
            <person name="Dacks J."/>
            <person name="Roger A.J."/>
        </authorList>
    </citation>
    <scope>NUCLEOTIDE SEQUENCE</scope>
    <source>
        <strain evidence="3">Schooner1</strain>
    </source>
</reference>
<dbReference type="Proteomes" id="UP001146793">
    <property type="component" value="Unassembled WGS sequence"/>
</dbReference>